<dbReference type="RefSeq" id="XP_001011958.2">
    <property type="nucleotide sequence ID" value="XM_001011958.2"/>
</dbReference>
<gene>
    <name evidence="2" type="ORF">TTHERM_00395860</name>
</gene>
<feature type="compositionally biased region" description="Polar residues" evidence="1">
    <location>
        <begin position="639"/>
        <end position="648"/>
    </location>
</feature>
<evidence type="ECO:0000313" key="2">
    <source>
        <dbReference type="EMBL" id="EAR91713.2"/>
    </source>
</evidence>
<proteinExistence type="predicted"/>
<dbReference type="Proteomes" id="UP000009168">
    <property type="component" value="Unassembled WGS sequence"/>
</dbReference>
<feature type="region of interest" description="Disordered" evidence="1">
    <location>
        <begin position="304"/>
        <end position="338"/>
    </location>
</feature>
<organism evidence="2 3">
    <name type="scientific">Tetrahymena thermophila (strain SB210)</name>
    <dbReference type="NCBI Taxonomy" id="312017"/>
    <lineage>
        <taxon>Eukaryota</taxon>
        <taxon>Sar</taxon>
        <taxon>Alveolata</taxon>
        <taxon>Ciliophora</taxon>
        <taxon>Intramacronucleata</taxon>
        <taxon>Oligohymenophorea</taxon>
        <taxon>Hymenostomatida</taxon>
        <taxon>Tetrahymenina</taxon>
        <taxon>Tetrahymenidae</taxon>
        <taxon>Tetrahymena</taxon>
    </lineage>
</organism>
<sequence length="1283" mass="148505">MKQKSFKSLNKSIQDEQSQVISQRDSSLNKIQRSENKSFNRRGRVCLPYKKENNDDNKINADGVLQNLRSNSQPNNQMKSTLQTLKDSQELILNEEADNACAGVVGQQQIVDQDLQFLAAKPAFQSSFGSSVIDSYNNIRPQSIVQNAQILEQDRSFYNKKQTLQNGSQVQENLRYSSVGQTSQIKSPRGFIGFFQQKPLGTQVRSYTTNISTSNTIVPQPTPQISSLNLKSKKLRPQKVVGKKLQSKQNKQTIEDKQSDEDIDDFNEGTNKDIIQCLTQNQIHQLLTAQIENNQSDVMDNNHQTVEHSQKLSSKQHRPPSLHNQKSTSPQNNQNFNGSLSAFEQQKTLQTENDDIDTPCQNQSQIFALDSCKYDSSNGMVSSGLSQNYSNYNGVIYLSKEKANISKEYLEGLQEVIEDDLSTQNQIEQDCLKLQQQKKGYNQVSTIEQLMSNNNNNNIIKNNYMEEKLSSVKQSPKKIRDDYNSFDQMSVAKDFGFQNIKMEQDNENKMELNNRQQTQTLLVQQESSNTNQTEQNQASQNQENNEINVHEINQNELCAEQQQDLVTEPDRQNSPKQSHQAQNSNSNKLQINQKTNISIQNLNNDSNIYGSESTNDPNSVKKRHLTSSQLSQKHFAKYSKSSQDNMKGQQNSLDSNNNSQETVKLQSNSKTLVDFSNYNQRIINKEDDEEPELIEYQKPILNFPLTLSNINQNPQDLVIINNNQKKSQQLQIISDQYQLCDQLNQYENIKQMKSQQDQTQRDSCDKFQSYRDAQLESKILQQTEEKKVRKASLNQGKFVQHKKTNSNIRFSSTIATNNINNNNNNNNLTNSPNFLEQSSFFGDDTLKSATAQNIFNTKHKASRQFFNYDDYQEAYKNQGQIQSIQLNKNNSGQENANYITNVSNAEKENVRQYENNQNTNFQKQSTHLKMNIAKEPTLNVQQSHPTSNSPINNTYFAESNQKVNAKNEAKQANQLQSDQIKINIINNDNNNIENRSNIQETGLKNRLIKNGDNSPSINNNHTDYLSFWLIFKKKADAQRSFTCKQFCQMIWPQTLDRKQRRDKELVLQLYETEFSNENSQHINIFEALSQYYYRFTHGAFYNQMEDKENQSRKIIRANTQYNMSQQKNIDEVRKPSSLMDLFQNHNSSFEITLFSLIHILAFLNNYKDFLDQTNRKVLKKFQLIYLLIKISNIILQKFKQNTFDKSIQILNKNVLDFLNDIFYLIFLDSIQYIIGQEKLETHQINVKLYDKVEQIQLQLTTTEDIIQFFQRNQTIYQKTQQTV</sequence>
<feature type="compositionally biased region" description="Acidic residues" evidence="1">
    <location>
        <begin position="258"/>
        <end position="267"/>
    </location>
</feature>
<feature type="region of interest" description="Disordered" evidence="1">
    <location>
        <begin position="567"/>
        <end position="590"/>
    </location>
</feature>
<accession>Q232W7</accession>
<name>Q232W7_TETTS</name>
<dbReference type="InParanoid" id="Q232W7"/>
<keyword evidence="3" id="KW-1185">Reference proteome</keyword>
<dbReference type="EMBL" id="GG662770">
    <property type="protein sequence ID" value="EAR91713.2"/>
    <property type="molecule type" value="Genomic_DNA"/>
</dbReference>
<feature type="compositionally biased region" description="Basic residues" evidence="1">
    <location>
        <begin position="231"/>
        <end position="246"/>
    </location>
</feature>
<evidence type="ECO:0000256" key="1">
    <source>
        <dbReference type="SAM" id="MobiDB-lite"/>
    </source>
</evidence>
<feature type="compositionally biased region" description="Polar residues" evidence="1">
    <location>
        <begin position="322"/>
        <end position="338"/>
    </location>
</feature>
<feature type="region of interest" description="Disordered" evidence="1">
    <location>
        <begin position="231"/>
        <end position="267"/>
    </location>
</feature>
<dbReference type="KEGG" id="tet:TTHERM_00395860"/>
<feature type="region of interest" description="Disordered" evidence="1">
    <location>
        <begin position="603"/>
        <end position="668"/>
    </location>
</feature>
<evidence type="ECO:0000313" key="3">
    <source>
        <dbReference type="Proteomes" id="UP000009168"/>
    </source>
</evidence>
<protein>
    <submittedName>
        <fullName evidence="2">Uncharacterized protein</fullName>
    </submittedName>
</protein>
<dbReference type="GeneID" id="7829704"/>
<dbReference type="HOGENOM" id="CLU_257506_0_0_1"/>
<feature type="region of interest" description="Disordered" evidence="1">
    <location>
        <begin position="1"/>
        <end position="35"/>
    </location>
</feature>
<feature type="compositionally biased region" description="Polar residues" evidence="1">
    <location>
        <begin position="1"/>
        <end position="31"/>
    </location>
</feature>
<feature type="compositionally biased region" description="Low complexity" evidence="1">
    <location>
        <begin position="649"/>
        <end position="660"/>
    </location>
</feature>
<reference evidence="3" key="1">
    <citation type="journal article" date="2006" name="PLoS Biol.">
        <title>Macronuclear genome sequence of the ciliate Tetrahymena thermophila, a model eukaryote.</title>
        <authorList>
            <person name="Eisen J.A."/>
            <person name="Coyne R.S."/>
            <person name="Wu M."/>
            <person name="Wu D."/>
            <person name="Thiagarajan M."/>
            <person name="Wortman J.R."/>
            <person name="Badger J.H."/>
            <person name="Ren Q."/>
            <person name="Amedeo P."/>
            <person name="Jones K.M."/>
            <person name="Tallon L.J."/>
            <person name="Delcher A.L."/>
            <person name="Salzberg S.L."/>
            <person name="Silva J.C."/>
            <person name="Haas B.J."/>
            <person name="Majoros W.H."/>
            <person name="Farzad M."/>
            <person name="Carlton J.M."/>
            <person name="Smith R.K. Jr."/>
            <person name="Garg J."/>
            <person name="Pearlman R.E."/>
            <person name="Karrer K.M."/>
            <person name="Sun L."/>
            <person name="Manning G."/>
            <person name="Elde N.C."/>
            <person name="Turkewitz A.P."/>
            <person name="Asai D.J."/>
            <person name="Wilkes D.E."/>
            <person name="Wang Y."/>
            <person name="Cai H."/>
            <person name="Collins K."/>
            <person name="Stewart B.A."/>
            <person name="Lee S.R."/>
            <person name="Wilamowska K."/>
            <person name="Weinberg Z."/>
            <person name="Ruzzo W.L."/>
            <person name="Wloga D."/>
            <person name="Gaertig J."/>
            <person name="Frankel J."/>
            <person name="Tsao C.-C."/>
            <person name="Gorovsky M.A."/>
            <person name="Keeling P.J."/>
            <person name="Waller R.F."/>
            <person name="Patron N.J."/>
            <person name="Cherry J.M."/>
            <person name="Stover N.A."/>
            <person name="Krieger C.J."/>
            <person name="del Toro C."/>
            <person name="Ryder H.F."/>
            <person name="Williamson S.C."/>
            <person name="Barbeau R.A."/>
            <person name="Hamilton E.P."/>
            <person name="Orias E."/>
        </authorList>
    </citation>
    <scope>NUCLEOTIDE SEQUENCE [LARGE SCALE GENOMIC DNA]</scope>
    <source>
        <strain evidence="3">SB210</strain>
    </source>
</reference>
<feature type="compositionally biased region" description="Polar residues" evidence="1">
    <location>
        <begin position="574"/>
        <end position="590"/>
    </location>
</feature>
<feature type="compositionally biased region" description="Polar residues" evidence="1">
    <location>
        <begin position="603"/>
        <end position="618"/>
    </location>
</feature>